<evidence type="ECO:0000313" key="9">
    <source>
        <dbReference type="EMBL" id="MEC4295005.1"/>
    </source>
</evidence>
<organism evidence="9 10">
    <name type="scientific">Adlercreutzia shanghongiae</name>
    <dbReference type="NCBI Taxonomy" id="3111773"/>
    <lineage>
        <taxon>Bacteria</taxon>
        <taxon>Bacillati</taxon>
        <taxon>Actinomycetota</taxon>
        <taxon>Coriobacteriia</taxon>
        <taxon>Eggerthellales</taxon>
        <taxon>Eggerthellaceae</taxon>
        <taxon>Adlercreutzia</taxon>
    </lineage>
</organism>
<dbReference type="Proteomes" id="UP001343724">
    <property type="component" value="Unassembled WGS sequence"/>
</dbReference>
<dbReference type="Pfam" id="PF13353">
    <property type="entry name" value="Fer4_12"/>
    <property type="match status" value="1"/>
</dbReference>
<evidence type="ECO:0000256" key="5">
    <source>
        <dbReference type="ARBA" id="ARBA00023004"/>
    </source>
</evidence>
<dbReference type="Gene3D" id="3.20.20.70">
    <property type="entry name" value="Aldolase class I"/>
    <property type="match status" value="1"/>
</dbReference>
<protein>
    <recommendedName>
        <fullName evidence="7">Anaerobic ribonucleoside-triphosphate reductase-activating protein</fullName>
        <ecNumber evidence="7">1.97.1.-</ecNumber>
    </recommendedName>
</protein>
<dbReference type="PANTHER" id="PTHR30352:SF2">
    <property type="entry name" value="ANAEROBIC RIBONUCLEOSIDE-TRIPHOSPHATE REDUCTASE-ACTIVATING PROTEIN"/>
    <property type="match status" value="1"/>
</dbReference>
<dbReference type="PIRSF" id="PIRSF000368">
    <property type="entry name" value="NrdG"/>
    <property type="match status" value="1"/>
</dbReference>
<keyword evidence="2" id="KW-0004">4Fe-4S</keyword>
<gene>
    <name evidence="9" type="ORF">VJ920_06760</name>
</gene>
<evidence type="ECO:0000256" key="2">
    <source>
        <dbReference type="ARBA" id="ARBA00022485"/>
    </source>
</evidence>
<keyword evidence="3" id="KW-0949">S-adenosyl-L-methionine</keyword>
<reference evidence="9 10" key="1">
    <citation type="submission" date="2024-01" db="EMBL/GenBank/DDBJ databases">
        <title>novel species in genus Adlercreutzia.</title>
        <authorList>
            <person name="Liu X."/>
        </authorList>
    </citation>
    <scope>NUCLEOTIDE SEQUENCE [LARGE SCALE GENOMIC DNA]</scope>
    <source>
        <strain evidence="9 10">R22</strain>
    </source>
</reference>
<keyword evidence="5" id="KW-0408">Iron</keyword>
<evidence type="ECO:0000256" key="6">
    <source>
        <dbReference type="ARBA" id="ARBA00023014"/>
    </source>
</evidence>
<dbReference type="InterPro" id="IPR058240">
    <property type="entry name" value="rSAM_sf"/>
</dbReference>
<comment type="similarity">
    <text evidence="7">Belongs to the organic radical-activating enzymes family.</text>
</comment>
<evidence type="ECO:0000313" key="10">
    <source>
        <dbReference type="Proteomes" id="UP001343724"/>
    </source>
</evidence>
<sequence length="218" mass="23103">MTTLGPGARVAVWASGCSKHCPGCANPELWGPRPEADLPPARVAAILNELAARTGCHRITFTGGDPLEQASELAQVLEAIRPAFDDILVYTGFTLEELRRDPRIPRTLLAEDPAAANTLPAAAAPSPASTPPPVADEQAPTHHGLIDVLIDGPYVAALNDGACGLRGSTNQRVIVLNPALETLYHDEERKPRRVQNAVFDGRALSIGIHGRPSGEEPL</sequence>
<dbReference type="EC" id="1.97.1.-" evidence="7"/>
<dbReference type="InterPro" id="IPR013785">
    <property type="entry name" value="Aldolase_TIM"/>
</dbReference>
<dbReference type="SUPFAM" id="SSF102114">
    <property type="entry name" value="Radical SAM enzymes"/>
    <property type="match status" value="1"/>
</dbReference>
<evidence type="ECO:0000256" key="8">
    <source>
        <dbReference type="SAM" id="MobiDB-lite"/>
    </source>
</evidence>
<keyword evidence="7" id="KW-0560">Oxidoreductase</keyword>
<dbReference type="RefSeq" id="WP_326454704.1">
    <property type="nucleotide sequence ID" value="NZ_JAYMFH010000007.1"/>
</dbReference>
<dbReference type="CDD" id="cd01335">
    <property type="entry name" value="Radical_SAM"/>
    <property type="match status" value="1"/>
</dbReference>
<evidence type="ECO:0000256" key="7">
    <source>
        <dbReference type="PIRNR" id="PIRNR000368"/>
    </source>
</evidence>
<dbReference type="InterPro" id="IPR034457">
    <property type="entry name" value="Organic_radical-activating"/>
</dbReference>
<name>A0ABU6IYS9_9ACTN</name>
<dbReference type="SFLD" id="SFLDG01066">
    <property type="entry name" value="organic_radical-activating_enz"/>
    <property type="match status" value="1"/>
</dbReference>
<evidence type="ECO:0000256" key="1">
    <source>
        <dbReference type="ARBA" id="ARBA00001966"/>
    </source>
</evidence>
<keyword evidence="4" id="KW-0479">Metal-binding</keyword>
<dbReference type="EMBL" id="JAYMFH010000007">
    <property type="protein sequence ID" value="MEC4295005.1"/>
    <property type="molecule type" value="Genomic_DNA"/>
</dbReference>
<accession>A0ABU6IYS9</accession>
<comment type="cofactor">
    <cofactor evidence="1">
        <name>[4Fe-4S] cluster</name>
        <dbReference type="ChEBI" id="CHEBI:49883"/>
    </cofactor>
</comment>
<dbReference type="SFLD" id="SFLDG01063">
    <property type="entry name" value="activating_enzymes__group_1"/>
    <property type="match status" value="1"/>
</dbReference>
<dbReference type="PANTHER" id="PTHR30352">
    <property type="entry name" value="PYRUVATE FORMATE-LYASE-ACTIVATING ENZYME"/>
    <property type="match status" value="1"/>
</dbReference>
<evidence type="ECO:0000256" key="3">
    <source>
        <dbReference type="ARBA" id="ARBA00022691"/>
    </source>
</evidence>
<dbReference type="InterPro" id="IPR012837">
    <property type="entry name" value="NrdG"/>
</dbReference>
<comment type="function">
    <text evidence="7">Activation of anaerobic ribonucleoside-triphosphate reductase under anaerobic conditions by generation of an organic free radical, using S-adenosylmethionine and reduced flavodoxin as cosubstrates to produce 5'-deoxy-adenosine.</text>
</comment>
<keyword evidence="6" id="KW-0411">Iron-sulfur</keyword>
<comment type="caution">
    <text evidence="9">The sequence shown here is derived from an EMBL/GenBank/DDBJ whole genome shotgun (WGS) entry which is preliminary data.</text>
</comment>
<keyword evidence="10" id="KW-1185">Reference proteome</keyword>
<dbReference type="SFLD" id="SFLDS00029">
    <property type="entry name" value="Radical_SAM"/>
    <property type="match status" value="1"/>
</dbReference>
<evidence type="ECO:0000256" key="4">
    <source>
        <dbReference type="ARBA" id="ARBA00022723"/>
    </source>
</evidence>
<feature type="region of interest" description="Disordered" evidence="8">
    <location>
        <begin position="120"/>
        <end position="139"/>
    </location>
</feature>
<dbReference type="InterPro" id="IPR007197">
    <property type="entry name" value="rSAM"/>
</dbReference>
<proteinExistence type="inferred from homology"/>